<dbReference type="AlphaFoldDB" id="A0A564XYE0"/>
<dbReference type="Proteomes" id="UP000321570">
    <property type="component" value="Unassembled WGS sequence"/>
</dbReference>
<reference evidence="1 2" key="1">
    <citation type="submission" date="2019-07" db="EMBL/GenBank/DDBJ databases">
        <authorList>
            <person name="Jastrzebski P J."/>
            <person name="Paukszto L."/>
            <person name="Jastrzebski P J."/>
        </authorList>
    </citation>
    <scope>NUCLEOTIDE SEQUENCE [LARGE SCALE GENOMIC DNA]</scope>
    <source>
        <strain evidence="1 2">WMS-il1</strain>
    </source>
</reference>
<accession>A0A564XYE0</accession>
<evidence type="ECO:0000313" key="1">
    <source>
        <dbReference type="EMBL" id="VUZ40047.1"/>
    </source>
</evidence>
<sequence length="196" mass="21659">PQSINSGQQPKEVQLSPLSTELDPLNIEIGYEISRIRISLHENAYALEKPVASNLLNPLAVSSIAWISLLSSPLLSKMIESLLANKCVIIYGPRGSGKLEFGRILIDSMAKMFPGFWSTQPTAVHYYLRASSNAVNELRQVLMNTLLSVEGLIILRLPPSLLSDLINITTELGFNTHPRKILLLAITDTLIFPEEP</sequence>
<name>A0A564XYE0_HYMDI</name>
<protein>
    <submittedName>
        <fullName evidence="1">Uncharacterized protein</fullName>
    </submittedName>
</protein>
<keyword evidence="2" id="KW-1185">Reference proteome</keyword>
<proteinExistence type="predicted"/>
<gene>
    <name evidence="1" type="ORF">WMSIL1_LOCUS1184</name>
</gene>
<organism evidence="1 2">
    <name type="scientific">Hymenolepis diminuta</name>
    <name type="common">Rat tapeworm</name>
    <dbReference type="NCBI Taxonomy" id="6216"/>
    <lineage>
        <taxon>Eukaryota</taxon>
        <taxon>Metazoa</taxon>
        <taxon>Spiralia</taxon>
        <taxon>Lophotrochozoa</taxon>
        <taxon>Platyhelminthes</taxon>
        <taxon>Cestoda</taxon>
        <taxon>Eucestoda</taxon>
        <taxon>Cyclophyllidea</taxon>
        <taxon>Hymenolepididae</taxon>
        <taxon>Hymenolepis</taxon>
    </lineage>
</organism>
<feature type="non-terminal residue" evidence="1">
    <location>
        <position position="1"/>
    </location>
</feature>
<dbReference type="EMBL" id="CABIJS010000026">
    <property type="protein sequence ID" value="VUZ40047.1"/>
    <property type="molecule type" value="Genomic_DNA"/>
</dbReference>
<feature type="non-terminal residue" evidence="1">
    <location>
        <position position="196"/>
    </location>
</feature>
<evidence type="ECO:0000313" key="2">
    <source>
        <dbReference type="Proteomes" id="UP000321570"/>
    </source>
</evidence>